<name>A0ABP8FUV6_9BACT</name>
<dbReference type="EMBL" id="BAABGX010000002">
    <property type="protein sequence ID" value="GAA4311496.1"/>
    <property type="molecule type" value="Genomic_DNA"/>
</dbReference>
<gene>
    <name evidence="1" type="ORF">GCM10023183_30240</name>
</gene>
<comment type="caution">
    <text evidence="1">The sequence shown here is derived from an EMBL/GenBank/DDBJ whole genome shotgun (WGS) entry which is preliminary data.</text>
</comment>
<evidence type="ECO:0000313" key="1">
    <source>
        <dbReference type="EMBL" id="GAA4311496.1"/>
    </source>
</evidence>
<accession>A0ABP8FUV6</accession>
<proteinExistence type="predicted"/>
<sequence>MNMLLKLLFGKSTKIQDEKIGELKTRIKRDNPSINYTWTSVKVVANQKKETCFIIEGNSVGPHKQQLNAVYSIVDNLENLVRDVMSKLPDKSVYKNVLRGEWKEELYLSAIYPTDIWHPRFEITFEQLDEKASSYISVTWENGNITEVEED</sequence>
<reference evidence="2" key="1">
    <citation type="journal article" date="2019" name="Int. J. Syst. Evol. Microbiol.">
        <title>The Global Catalogue of Microorganisms (GCM) 10K type strain sequencing project: providing services to taxonomists for standard genome sequencing and annotation.</title>
        <authorList>
            <consortium name="The Broad Institute Genomics Platform"/>
            <consortium name="The Broad Institute Genome Sequencing Center for Infectious Disease"/>
            <person name="Wu L."/>
            <person name="Ma J."/>
        </authorList>
    </citation>
    <scope>NUCLEOTIDE SEQUENCE [LARGE SCALE GENOMIC DNA]</scope>
    <source>
        <strain evidence="2">JCM 17917</strain>
    </source>
</reference>
<organism evidence="1 2">
    <name type="scientific">Nibribacter koreensis</name>
    <dbReference type="NCBI Taxonomy" id="1084519"/>
    <lineage>
        <taxon>Bacteria</taxon>
        <taxon>Pseudomonadati</taxon>
        <taxon>Bacteroidota</taxon>
        <taxon>Cytophagia</taxon>
        <taxon>Cytophagales</taxon>
        <taxon>Hymenobacteraceae</taxon>
        <taxon>Nibribacter</taxon>
    </lineage>
</organism>
<evidence type="ECO:0000313" key="2">
    <source>
        <dbReference type="Proteomes" id="UP001501844"/>
    </source>
</evidence>
<dbReference type="Proteomes" id="UP001501844">
    <property type="component" value="Unassembled WGS sequence"/>
</dbReference>
<keyword evidence="2" id="KW-1185">Reference proteome</keyword>
<protein>
    <submittedName>
        <fullName evidence="1">Uncharacterized protein</fullName>
    </submittedName>
</protein>